<dbReference type="InterPro" id="IPR051130">
    <property type="entry name" value="Mito_struct-func_regulator"/>
</dbReference>
<protein>
    <submittedName>
        <fullName evidence="3">ABC1-domain-containing protein</fullName>
    </submittedName>
</protein>
<dbReference type="InterPro" id="IPR011009">
    <property type="entry name" value="Kinase-like_dom_sf"/>
</dbReference>
<dbReference type="SUPFAM" id="SSF56112">
    <property type="entry name" value="Protein kinase-like (PK-like)"/>
    <property type="match status" value="1"/>
</dbReference>
<sequence>MASVSQNTTDIAIFATSEPVLPSNRPWDNIKRTTQFWTRASNVYFAYKTTQLRAYAAHFRMSEEAIEAQIWTPQHQWAGDEIYGMCIDLRGFYLKVGQFIGTRADFIPMPICKRLALLQDQVPPMSEQQTREVLEAELGLRLINIFDWIDLKKPLGSASISQVVHKAKLLNAGRWANSPKDGIVAVKVQYPGALEIMVQDLSNIRLAAGFLQKELKFDLVSPVDELAKQIRMEFDFKHEAVVMNEVGKSLRASMRDVEVPRSIPKLTTRRVLTMSFVEGDPITRLKWYLWDLQEKGEALPAAVRQMAARRLLERVAQAYGRMLLLDGLFQADCHPGNILVKSNGNIGVTSNFAVCGAGLIDFGQSKQLTEEQRLAFARLVLALSAAGPADLLKVVEALDVAQQQMVSSAMDAIGIQLGKGSLGLRVRMAFGMVDPFAKDSPMKQMSVERFPSDFFFVLRVLQILRGMATEMGILDFSTAVAWKPLALEALEGPPVLARLAARSWLWAGGLVPGGYPGAAAPAGLRLGARFGLPKPLLRAAWAAAYAAAAAAVALLWRAPHISSQVSFRPSK</sequence>
<dbReference type="InterPro" id="IPR004147">
    <property type="entry name" value="ABC1_dom"/>
</dbReference>
<evidence type="ECO:0000259" key="2">
    <source>
        <dbReference type="Pfam" id="PF03109"/>
    </source>
</evidence>
<dbReference type="eggNOG" id="KOG1235">
    <property type="taxonomic scope" value="Eukaryota"/>
</dbReference>
<gene>
    <name evidence="3" type="ORF">COCSUDRAFT_13482</name>
</gene>
<evidence type="ECO:0000313" key="3">
    <source>
        <dbReference type="EMBL" id="EIE25093.1"/>
    </source>
</evidence>
<dbReference type="Pfam" id="PF03109">
    <property type="entry name" value="ABC1"/>
    <property type="match status" value="1"/>
</dbReference>
<dbReference type="RefSeq" id="XP_005649637.1">
    <property type="nucleotide sequence ID" value="XM_005649580.1"/>
</dbReference>
<keyword evidence="1" id="KW-1133">Transmembrane helix</keyword>
<evidence type="ECO:0000313" key="4">
    <source>
        <dbReference type="Proteomes" id="UP000007264"/>
    </source>
</evidence>
<dbReference type="AlphaFoldDB" id="I0Z374"/>
<keyword evidence="1" id="KW-0472">Membrane</keyword>
<dbReference type="EMBL" id="AGSI01000004">
    <property type="protein sequence ID" value="EIE25093.1"/>
    <property type="molecule type" value="Genomic_DNA"/>
</dbReference>
<organism evidence="3 4">
    <name type="scientific">Coccomyxa subellipsoidea (strain C-169)</name>
    <name type="common">Green microalga</name>
    <dbReference type="NCBI Taxonomy" id="574566"/>
    <lineage>
        <taxon>Eukaryota</taxon>
        <taxon>Viridiplantae</taxon>
        <taxon>Chlorophyta</taxon>
        <taxon>core chlorophytes</taxon>
        <taxon>Trebouxiophyceae</taxon>
        <taxon>Trebouxiophyceae incertae sedis</taxon>
        <taxon>Coccomyxaceae</taxon>
        <taxon>Coccomyxa</taxon>
        <taxon>Coccomyxa subellipsoidea</taxon>
    </lineage>
</organism>
<keyword evidence="4" id="KW-1185">Reference proteome</keyword>
<dbReference type="OrthoDB" id="427480at2759"/>
<dbReference type="PANTHER" id="PTHR43173">
    <property type="entry name" value="ABC1 FAMILY PROTEIN"/>
    <property type="match status" value="1"/>
</dbReference>
<feature type="transmembrane region" description="Helical" evidence="1">
    <location>
        <begin position="539"/>
        <end position="558"/>
    </location>
</feature>
<name>I0Z374_COCSC</name>
<dbReference type="KEGG" id="csl:COCSUDRAFT_13482"/>
<dbReference type="CDD" id="cd05121">
    <property type="entry name" value="ABC1_ADCK3-like"/>
    <property type="match status" value="1"/>
</dbReference>
<accession>I0Z374</accession>
<reference evidence="3 4" key="1">
    <citation type="journal article" date="2012" name="Genome Biol.">
        <title>The genome of the polar eukaryotic microalga coccomyxa subellipsoidea reveals traits of cold adaptation.</title>
        <authorList>
            <person name="Blanc G."/>
            <person name="Agarkova I."/>
            <person name="Grimwood J."/>
            <person name="Kuo A."/>
            <person name="Brueggeman A."/>
            <person name="Dunigan D."/>
            <person name="Gurnon J."/>
            <person name="Ladunga I."/>
            <person name="Lindquist E."/>
            <person name="Lucas S."/>
            <person name="Pangilinan J."/>
            <person name="Proschold T."/>
            <person name="Salamov A."/>
            <person name="Schmutz J."/>
            <person name="Weeks D."/>
            <person name="Yamada T."/>
            <person name="Claverie J.M."/>
            <person name="Grigoriev I."/>
            <person name="Van Etten J."/>
            <person name="Lomsadze A."/>
            <person name="Borodovsky M."/>
        </authorList>
    </citation>
    <scope>NUCLEOTIDE SEQUENCE [LARGE SCALE GENOMIC DNA]</scope>
    <source>
        <strain evidence="3 4">C-169</strain>
    </source>
</reference>
<dbReference type="Proteomes" id="UP000007264">
    <property type="component" value="Unassembled WGS sequence"/>
</dbReference>
<evidence type="ECO:0000256" key="1">
    <source>
        <dbReference type="SAM" id="Phobius"/>
    </source>
</evidence>
<feature type="domain" description="ABC1 atypical kinase-like" evidence="2">
    <location>
        <begin position="118"/>
        <end position="384"/>
    </location>
</feature>
<proteinExistence type="predicted"/>
<comment type="caution">
    <text evidence="3">The sequence shown here is derived from an EMBL/GenBank/DDBJ whole genome shotgun (WGS) entry which is preliminary data.</text>
</comment>
<dbReference type="GeneID" id="17043613"/>
<keyword evidence="1" id="KW-0812">Transmembrane</keyword>
<dbReference type="PANTHER" id="PTHR43173:SF12">
    <property type="entry name" value="PROTEIN KINASE SUPERFAMILY PROTEIN"/>
    <property type="match status" value="1"/>
</dbReference>